<dbReference type="EMBL" id="PYSW02000025">
    <property type="protein sequence ID" value="KAG2381934.1"/>
    <property type="molecule type" value="Genomic_DNA"/>
</dbReference>
<proteinExistence type="predicted"/>
<sequence>MTKEIFSCTACSDLYDPDSPSNAIDYAQLATFVFPRDKDESHTHSNDHAVLESEEDVITHQDLFIEQEEEISTYLELDFSSEDEDNNSHQQEELCVSQDSPIDECVRIPNDSNMCLTYPNSLTLFLTLFLIGLQRMSNDTLLTLLTAILFVVILSISEHQSRTNISLSKANVNLLILKREQTLQS</sequence>
<organism evidence="2 3">
    <name type="scientific">Naegleria lovaniensis</name>
    <name type="common">Amoeba</name>
    <dbReference type="NCBI Taxonomy" id="51637"/>
    <lineage>
        <taxon>Eukaryota</taxon>
        <taxon>Discoba</taxon>
        <taxon>Heterolobosea</taxon>
        <taxon>Tetramitia</taxon>
        <taxon>Eutetramitia</taxon>
        <taxon>Vahlkampfiidae</taxon>
        <taxon>Naegleria</taxon>
    </lineage>
</organism>
<keyword evidence="1" id="KW-0472">Membrane</keyword>
<dbReference type="GeneID" id="68098181"/>
<keyword evidence="1" id="KW-1133">Transmembrane helix</keyword>
<dbReference type="RefSeq" id="XP_044547613.1">
    <property type="nucleotide sequence ID" value="XM_044695508.1"/>
</dbReference>
<dbReference type="Proteomes" id="UP000816034">
    <property type="component" value="Unassembled WGS sequence"/>
</dbReference>
<comment type="caution">
    <text evidence="2">The sequence shown here is derived from an EMBL/GenBank/DDBJ whole genome shotgun (WGS) entry which is preliminary data.</text>
</comment>
<feature type="transmembrane region" description="Helical" evidence="1">
    <location>
        <begin position="140"/>
        <end position="157"/>
    </location>
</feature>
<protein>
    <submittedName>
        <fullName evidence="2">Uncharacterized protein</fullName>
    </submittedName>
</protein>
<reference evidence="2 3" key="1">
    <citation type="journal article" date="2018" name="BMC Genomics">
        <title>The genome of Naegleria lovaniensis, the basis for a comparative approach to unravel pathogenicity factors of the human pathogenic amoeba N. fowleri.</title>
        <authorList>
            <person name="Liechti N."/>
            <person name="Schurch N."/>
            <person name="Bruggmann R."/>
            <person name="Wittwer M."/>
        </authorList>
    </citation>
    <scope>NUCLEOTIDE SEQUENCE [LARGE SCALE GENOMIC DNA]</scope>
    <source>
        <strain evidence="2 3">ATCC 30569</strain>
    </source>
</reference>
<keyword evidence="3" id="KW-1185">Reference proteome</keyword>
<keyword evidence="1" id="KW-0812">Transmembrane</keyword>
<feature type="transmembrane region" description="Helical" evidence="1">
    <location>
        <begin position="116"/>
        <end position="133"/>
    </location>
</feature>
<evidence type="ECO:0000313" key="3">
    <source>
        <dbReference type="Proteomes" id="UP000816034"/>
    </source>
</evidence>
<name>A0AA88KHM1_NAELO</name>
<evidence type="ECO:0000313" key="2">
    <source>
        <dbReference type="EMBL" id="KAG2381934.1"/>
    </source>
</evidence>
<dbReference type="AlphaFoldDB" id="A0AA88KHM1"/>
<accession>A0AA88KHM1</accession>
<evidence type="ECO:0000256" key="1">
    <source>
        <dbReference type="SAM" id="Phobius"/>
    </source>
</evidence>
<gene>
    <name evidence="2" type="ORF">C9374_005726</name>
</gene>